<evidence type="ECO:0000256" key="1">
    <source>
        <dbReference type="ARBA" id="ARBA00004613"/>
    </source>
</evidence>
<dbReference type="InterPro" id="IPR039271">
    <property type="entry name" value="Kiwellin-like"/>
</dbReference>
<dbReference type="CDD" id="cd22270">
    <property type="entry name" value="DPBB_kiwellin-like"/>
    <property type="match status" value="1"/>
</dbReference>
<dbReference type="Gramene" id="rna45998">
    <property type="protein sequence ID" value="RHN39914.1"/>
    <property type="gene ID" value="gene45998"/>
</dbReference>
<dbReference type="Pfam" id="PF24300">
    <property type="entry name" value="KWL1"/>
    <property type="match status" value="1"/>
</dbReference>
<proteinExistence type="inferred from homology"/>
<comment type="similarity">
    <text evidence="2">Belongs to the kiwellin family.</text>
</comment>
<evidence type="ECO:0000313" key="6">
    <source>
        <dbReference type="EMBL" id="RHN39914.1"/>
    </source>
</evidence>
<accession>A0A396GK10</accession>
<feature type="signal peptide" evidence="5">
    <location>
        <begin position="1"/>
        <end position="25"/>
    </location>
</feature>
<dbReference type="PANTHER" id="PTHR33191:SF74">
    <property type="entry name" value="RIPENING RELATED PROTEIN FAMILY"/>
    <property type="match status" value="1"/>
</dbReference>
<dbReference type="AlphaFoldDB" id="A0A396GK10"/>
<evidence type="ECO:0000256" key="4">
    <source>
        <dbReference type="ARBA" id="ARBA00022729"/>
    </source>
</evidence>
<evidence type="ECO:0000256" key="5">
    <source>
        <dbReference type="SAM" id="SignalP"/>
    </source>
</evidence>
<dbReference type="Proteomes" id="UP000265566">
    <property type="component" value="Chromosome 8"/>
</dbReference>
<comment type="caution">
    <text evidence="6">The sequence shown here is derived from an EMBL/GenBank/DDBJ whole genome shotgun (WGS) entry which is preliminary data.</text>
</comment>
<dbReference type="PANTHER" id="PTHR33191">
    <property type="entry name" value="RIPENING-RELATED PROTEIN 2-RELATED"/>
    <property type="match status" value="1"/>
</dbReference>
<feature type="chain" id="PRO_5017230991" evidence="5">
    <location>
        <begin position="26"/>
        <end position="151"/>
    </location>
</feature>
<dbReference type="SUPFAM" id="SSF50685">
    <property type="entry name" value="Barwin-like endoglucanases"/>
    <property type="match status" value="1"/>
</dbReference>
<keyword evidence="3" id="KW-0964">Secreted</keyword>
<protein>
    <submittedName>
        <fullName evidence="6">Putative rlpA-like protein, double-psi beta-barrel</fullName>
    </submittedName>
</protein>
<dbReference type="InterPro" id="IPR036908">
    <property type="entry name" value="RlpA-like_sf"/>
</dbReference>
<gene>
    <name evidence="6" type="ORF">MtrunA17_Chr8g0349101</name>
</gene>
<evidence type="ECO:0000256" key="3">
    <source>
        <dbReference type="ARBA" id="ARBA00022525"/>
    </source>
</evidence>
<comment type="subcellular location">
    <subcellularLocation>
        <location evidence="1">Secreted</location>
    </subcellularLocation>
</comment>
<evidence type="ECO:0000256" key="2">
    <source>
        <dbReference type="ARBA" id="ARBA00005592"/>
    </source>
</evidence>
<name>A0A396GK10_MEDTR</name>
<organism evidence="6">
    <name type="scientific">Medicago truncatula</name>
    <name type="common">Barrel medic</name>
    <name type="synonym">Medicago tribuloides</name>
    <dbReference type="NCBI Taxonomy" id="3880"/>
    <lineage>
        <taxon>Eukaryota</taxon>
        <taxon>Viridiplantae</taxon>
        <taxon>Streptophyta</taxon>
        <taxon>Embryophyta</taxon>
        <taxon>Tracheophyta</taxon>
        <taxon>Spermatophyta</taxon>
        <taxon>Magnoliopsida</taxon>
        <taxon>eudicotyledons</taxon>
        <taxon>Gunneridae</taxon>
        <taxon>Pentapetalae</taxon>
        <taxon>rosids</taxon>
        <taxon>fabids</taxon>
        <taxon>Fabales</taxon>
        <taxon>Fabaceae</taxon>
        <taxon>Papilionoideae</taxon>
        <taxon>50 kb inversion clade</taxon>
        <taxon>NPAAA clade</taxon>
        <taxon>Hologalegina</taxon>
        <taxon>IRL clade</taxon>
        <taxon>Trifolieae</taxon>
        <taxon>Medicago</taxon>
    </lineage>
</organism>
<dbReference type="OrthoDB" id="1428822at2759"/>
<reference evidence="6" key="1">
    <citation type="journal article" date="2018" name="Nat. Plants">
        <title>Whole-genome landscape of Medicago truncatula symbiotic genes.</title>
        <authorList>
            <person name="Pecrix Y."/>
            <person name="Gamas P."/>
            <person name="Carrere S."/>
        </authorList>
    </citation>
    <scope>NUCLEOTIDE SEQUENCE</scope>
    <source>
        <tissue evidence="6">Leaves</tissue>
    </source>
</reference>
<keyword evidence="4 5" id="KW-0732">Signal</keyword>
<sequence length="151" mass="16551">MKGVKISSNFIQTMVILLILVSTLCSSIEASTRKPNGRRFKPEHRHKAILTLNSFEKGGDGGAPSECDNKFHSDKTLVVALSSALFNHKKRCLKEITIFGNGKRVNAKVVDECDSSKGCKNNIVDGSAAVWKALGVPEKRRGEMSIFWSDA</sequence>
<dbReference type="Gene3D" id="2.40.40.10">
    <property type="entry name" value="RlpA-like domain"/>
    <property type="match status" value="1"/>
</dbReference>
<dbReference type="EMBL" id="PSQE01000008">
    <property type="protein sequence ID" value="RHN39914.1"/>
    <property type="molecule type" value="Genomic_DNA"/>
</dbReference>
<dbReference type="GO" id="GO:0005576">
    <property type="term" value="C:extracellular region"/>
    <property type="evidence" value="ECO:0007669"/>
    <property type="project" value="UniProtKB-SubCell"/>
</dbReference>